<dbReference type="AlphaFoldDB" id="A0AAQ3P3L1"/>
<accession>A0AAQ3P3L1</accession>
<organism evidence="1 2">
    <name type="scientific">Vigna mungo</name>
    <name type="common">Black gram</name>
    <name type="synonym">Phaseolus mungo</name>
    <dbReference type="NCBI Taxonomy" id="3915"/>
    <lineage>
        <taxon>Eukaryota</taxon>
        <taxon>Viridiplantae</taxon>
        <taxon>Streptophyta</taxon>
        <taxon>Embryophyta</taxon>
        <taxon>Tracheophyta</taxon>
        <taxon>Spermatophyta</taxon>
        <taxon>Magnoliopsida</taxon>
        <taxon>eudicotyledons</taxon>
        <taxon>Gunneridae</taxon>
        <taxon>Pentapetalae</taxon>
        <taxon>rosids</taxon>
        <taxon>fabids</taxon>
        <taxon>Fabales</taxon>
        <taxon>Fabaceae</taxon>
        <taxon>Papilionoideae</taxon>
        <taxon>50 kb inversion clade</taxon>
        <taxon>NPAAA clade</taxon>
        <taxon>indigoferoid/millettioid clade</taxon>
        <taxon>Phaseoleae</taxon>
        <taxon>Vigna</taxon>
    </lineage>
</organism>
<name>A0AAQ3P3L1_VIGMU</name>
<proteinExistence type="predicted"/>
<dbReference type="Proteomes" id="UP001374535">
    <property type="component" value="Chromosome 2"/>
</dbReference>
<gene>
    <name evidence="1" type="ORF">V8G54_008486</name>
</gene>
<evidence type="ECO:0000313" key="2">
    <source>
        <dbReference type="Proteomes" id="UP001374535"/>
    </source>
</evidence>
<protein>
    <submittedName>
        <fullName evidence="1">Uncharacterized protein</fullName>
    </submittedName>
</protein>
<keyword evidence="2" id="KW-1185">Reference proteome</keyword>
<evidence type="ECO:0000313" key="1">
    <source>
        <dbReference type="EMBL" id="WVZ21164.1"/>
    </source>
</evidence>
<sequence>MGDVKQRFCTSLRHCSPQLHILRHGGAALPHVVLYYHEHEIGVFLGFFVELQETQVVKGLLPIWDCRKLVEELVKELLRYVVEAVHDFLLADVTKDHFLRLIDWVEGQRPILEI</sequence>
<reference evidence="1 2" key="1">
    <citation type="journal article" date="2023" name="Life. Sci Alliance">
        <title>Evolutionary insights into 3D genome organization and epigenetic landscape of Vigna mungo.</title>
        <authorList>
            <person name="Junaid A."/>
            <person name="Singh B."/>
            <person name="Bhatia S."/>
        </authorList>
    </citation>
    <scope>NUCLEOTIDE SEQUENCE [LARGE SCALE GENOMIC DNA]</scope>
    <source>
        <strain evidence="1">Urdbean</strain>
    </source>
</reference>
<dbReference type="EMBL" id="CP144699">
    <property type="protein sequence ID" value="WVZ21164.1"/>
    <property type="molecule type" value="Genomic_DNA"/>
</dbReference>